<dbReference type="PANTHER" id="PTHR48081">
    <property type="entry name" value="AB HYDROLASE SUPERFAMILY PROTEIN C4A8.06C"/>
    <property type="match status" value="1"/>
</dbReference>
<dbReference type="RefSeq" id="WP_037043449.1">
    <property type="nucleotide sequence ID" value="NZ_BAAAUZ010000011.1"/>
</dbReference>
<evidence type="ECO:0000259" key="3">
    <source>
        <dbReference type="Pfam" id="PF07859"/>
    </source>
</evidence>
<name>A0A9W6KZG4_9PSEU</name>
<dbReference type="AlphaFoldDB" id="A0A9W6KZG4"/>
<protein>
    <submittedName>
        <fullName evidence="4">Alpha/beta hydrolase</fullName>
    </submittedName>
</protein>
<comment type="similarity">
    <text evidence="1">Belongs to the 'GDXG' lipolytic enzyme family.</text>
</comment>
<dbReference type="InterPro" id="IPR013094">
    <property type="entry name" value="AB_hydrolase_3"/>
</dbReference>
<keyword evidence="5" id="KW-1185">Reference proteome</keyword>
<reference evidence="4" key="1">
    <citation type="journal article" date="2014" name="Int. J. Syst. Evol. Microbiol.">
        <title>Complete genome sequence of Corynebacterium casei LMG S-19264T (=DSM 44701T), isolated from a smear-ripened cheese.</title>
        <authorList>
            <consortium name="US DOE Joint Genome Institute (JGI-PGF)"/>
            <person name="Walter F."/>
            <person name="Albersmeier A."/>
            <person name="Kalinowski J."/>
            <person name="Ruckert C."/>
        </authorList>
    </citation>
    <scope>NUCLEOTIDE SEQUENCE</scope>
    <source>
        <strain evidence="4">VKM Ac-1069</strain>
    </source>
</reference>
<dbReference type="InterPro" id="IPR029058">
    <property type="entry name" value="AB_hydrolase_fold"/>
</dbReference>
<organism evidence="4 5">
    <name type="scientific">Pseudonocardia halophobica</name>
    <dbReference type="NCBI Taxonomy" id="29401"/>
    <lineage>
        <taxon>Bacteria</taxon>
        <taxon>Bacillati</taxon>
        <taxon>Actinomycetota</taxon>
        <taxon>Actinomycetes</taxon>
        <taxon>Pseudonocardiales</taxon>
        <taxon>Pseudonocardiaceae</taxon>
        <taxon>Pseudonocardia</taxon>
    </lineage>
</organism>
<evidence type="ECO:0000313" key="4">
    <source>
        <dbReference type="EMBL" id="GLL09990.1"/>
    </source>
</evidence>
<dbReference type="InterPro" id="IPR050300">
    <property type="entry name" value="GDXG_lipolytic_enzyme"/>
</dbReference>
<proteinExistence type="inferred from homology"/>
<keyword evidence="2 4" id="KW-0378">Hydrolase</keyword>
<evidence type="ECO:0000256" key="1">
    <source>
        <dbReference type="ARBA" id="ARBA00010515"/>
    </source>
</evidence>
<dbReference type="Gene3D" id="3.40.50.1820">
    <property type="entry name" value="alpha/beta hydrolase"/>
    <property type="match status" value="1"/>
</dbReference>
<evidence type="ECO:0000313" key="5">
    <source>
        <dbReference type="Proteomes" id="UP001143463"/>
    </source>
</evidence>
<dbReference type="Proteomes" id="UP001143463">
    <property type="component" value="Unassembled WGS sequence"/>
</dbReference>
<dbReference type="SUPFAM" id="SSF53474">
    <property type="entry name" value="alpha/beta-Hydrolases"/>
    <property type="match status" value="1"/>
</dbReference>
<dbReference type="Pfam" id="PF07859">
    <property type="entry name" value="Abhydrolase_3"/>
    <property type="match status" value="1"/>
</dbReference>
<gene>
    <name evidence="4" type="ORF">GCM10017577_11300</name>
</gene>
<comment type="caution">
    <text evidence="4">The sequence shown here is derived from an EMBL/GenBank/DDBJ whole genome shotgun (WGS) entry which is preliminary data.</text>
</comment>
<dbReference type="FunFam" id="3.40.50.1820:FF:000089">
    <property type="entry name" value="Alpha/beta hydrolase"/>
    <property type="match status" value="1"/>
</dbReference>
<sequence length="309" mass="32262">MPLDPQIEALLAQMAEQGAKSPESMTVAESRAMIADLAGLAGPPAELARVEDTAAPGPAGDIPVRIYVPPGDGPLPVLVYYHGGGWVIGDLESHDAVCRALAARAGCLVAAVDYRLAPEHRFPAAVDDAYAALVWAAEKIGDHGGDPARLAVGGDSAGGNLSAVVAQLAKQQGGPRIAFQLLIYPATDRFDDSPSMRENALGPLLSRAWIEWFLGCYLTSPDDGLDPRVSPGRADDLSGLPPALVVTAEFDPLRDQGAAYVGKLREAGVDAQLLPVDGMIHGFFQMAGVIDKARETLDQAGDALRTALA</sequence>
<dbReference type="EMBL" id="BSFQ01000003">
    <property type="protein sequence ID" value="GLL09990.1"/>
    <property type="molecule type" value="Genomic_DNA"/>
</dbReference>
<accession>A0A9W6KZG4</accession>
<dbReference type="GO" id="GO:0016787">
    <property type="term" value="F:hydrolase activity"/>
    <property type="evidence" value="ECO:0007669"/>
    <property type="project" value="UniProtKB-KW"/>
</dbReference>
<feature type="domain" description="Alpha/beta hydrolase fold-3" evidence="3">
    <location>
        <begin position="78"/>
        <end position="284"/>
    </location>
</feature>
<dbReference type="PANTHER" id="PTHR48081:SF8">
    <property type="entry name" value="ALPHA_BETA HYDROLASE FOLD-3 DOMAIN-CONTAINING PROTEIN-RELATED"/>
    <property type="match status" value="1"/>
</dbReference>
<reference evidence="4" key="2">
    <citation type="submission" date="2023-01" db="EMBL/GenBank/DDBJ databases">
        <authorList>
            <person name="Sun Q."/>
            <person name="Evtushenko L."/>
        </authorList>
    </citation>
    <scope>NUCLEOTIDE SEQUENCE</scope>
    <source>
        <strain evidence="4">VKM Ac-1069</strain>
    </source>
</reference>
<evidence type="ECO:0000256" key="2">
    <source>
        <dbReference type="ARBA" id="ARBA00022801"/>
    </source>
</evidence>